<protein>
    <submittedName>
        <fullName evidence="2">Uncharacterized protein</fullName>
    </submittedName>
</protein>
<evidence type="ECO:0000313" key="3">
    <source>
        <dbReference type="Proteomes" id="UP000186601"/>
    </source>
</evidence>
<dbReference type="AlphaFoldDB" id="A0A2R6NQZ6"/>
<dbReference type="Proteomes" id="UP000186601">
    <property type="component" value="Unassembled WGS sequence"/>
</dbReference>
<proteinExistence type="predicted"/>
<feature type="compositionally biased region" description="Basic and acidic residues" evidence="1">
    <location>
        <begin position="57"/>
        <end position="68"/>
    </location>
</feature>
<sequence length="68" mass="7746">MKETKVNVRSASKLSKSPSSYGDDMSCTWWYTSEELNPMRLKRSQERKTVPNAGVEKTVEPRGRPIEG</sequence>
<keyword evidence="3" id="KW-1185">Reference proteome</keyword>
<evidence type="ECO:0000313" key="2">
    <source>
        <dbReference type="EMBL" id="PSR75028.1"/>
    </source>
</evidence>
<organism evidence="2 3">
    <name type="scientific">Hermanssonia centrifuga</name>
    <dbReference type="NCBI Taxonomy" id="98765"/>
    <lineage>
        <taxon>Eukaryota</taxon>
        <taxon>Fungi</taxon>
        <taxon>Dikarya</taxon>
        <taxon>Basidiomycota</taxon>
        <taxon>Agaricomycotina</taxon>
        <taxon>Agaricomycetes</taxon>
        <taxon>Polyporales</taxon>
        <taxon>Meruliaceae</taxon>
        <taxon>Hermanssonia</taxon>
    </lineage>
</organism>
<name>A0A2R6NQZ6_9APHY</name>
<reference evidence="2 3" key="1">
    <citation type="submission" date="2018-02" db="EMBL/GenBank/DDBJ databases">
        <title>Genome sequence of the basidiomycete white-rot fungus Phlebia centrifuga.</title>
        <authorList>
            <person name="Granchi Z."/>
            <person name="Peng M."/>
            <person name="de Vries R.P."/>
            <person name="Hilden K."/>
            <person name="Makela M.R."/>
            <person name="Grigoriev I."/>
            <person name="Riley R."/>
        </authorList>
    </citation>
    <scope>NUCLEOTIDE SEQUENCE [LARGE SCALE GENOMIC DNA]</scope>
    <source>
        <strain evidence="2 3">FBCC195</strain>
    </source>
</reference>
<feature type="compositionally biased region" description="Low complexity" evidence="1">
    <location>
        <begin position="10"/>
        <end position="20"/>
    </location>
</feature>
<accession>A0A2R6NQZ6</accession>
<feature type="region of interest" description="Disordered" evidence="1">
    <location>
        <begin position="41"/>
        <end position="68"/>
    </location>
</feature>
<gene>
    <name evidence="2" type="ORF">PHLCEN_2v9358</name>
</gene>
<dbReference type="EMBL" id="MLYV02000939">
    <property type="protein sequence ID" value="PSR75028.1"/>
    <property type="molecule type" value="Genomic_DNA"/>
</dbReference>
<comment type="caution">
    <text evidence="2">The sequence shown here is derived from an EMBL/GenBank/DDBJ whole genome shotgun (WGS) entry which is preliminary data.</text>
</comment>
<feature type="region of interest" description="Disordered" evidence="1">
    <location>
        <begin position="1"/>
        <end position="23"/>
    </location>
</feature>
<evidence type="ECO:0000256" key="1">
    <source>
        <dbReference type="SAM" id="MobiDB-lite"/>
    </source>
</evidence>